<accession>A0A1E3GTE9</accession>
<dbReference type="PANTHER" id="PTHR42852">
    <property type="entry name" value="THIOL:DISULFIDE INTERCHANGE PROTEIN DSBE"/>
    <property type="match status" value="1"/>
</dbReference>
<dbReference type="Pfam" id="PF00578">
    <property type="entry name" value="AhpC-TSA"/>
    <property type="match status" value="1"/>
</dbReference>
<name>A0A1E3GTE9_9GAMM</name>
<dbReference type="Proteomes" id="UP000094379">
    <property type="component" value="Unassembled WGS sequence"/>
</dbReference>
<evidence type="ECO:0000259" key="2">
    <source>
        <dbReference type="PROSITE" id="PS51352"/>
    </source>
</evidence>
<dbReference type="InterPro" id="IPR013766">
    <property type="entry name" value="Thioredoxin_domain"/>
</dbReference>
<proteinExistence type="predicted"/>
<dbReference type="STRING" id="291169.A9E74_01057"/>
<organism evidence="3 4">
    <name type="scientific">Methylophaga muralis</name>
    <dbReference type="NCBI Taxonomy" id="291169"/>
    <lineage>
        <taxon>Bacteria</taxon>
        <taxon>Pseudomonadati</taxon>
        <taxon>Pseudomonadota</taxon>
        <taxon>Gammaproteobacteria</taxon>
        <taxon>Thiotrichales</taxon>
        <taxon>Piscirickettsiaceae</taxon>
        <taxon>Methylophaga</taxon>
    </lineage>
</organism>
<protein>
    <submittedName>
        <fullName evidence="3">Thiol-disulfide oxidoreductase ResA</fullName>
    </submittedName>
</protein>
<keyword evidence="1" id="KW-1133">Transmembrane helix</keyword>
<evidence type="ECO:0000313" key="4">
    <source>
        <dbReference type="Proteomes" id="UP000094379"/>
    </source>
</evidence>
<dbReference type="Gene3D" id="3.40.30.10">
    <property type="entry name" value="Glutaredoxin"/>
    <property type="match status" value="1"/>
</dbReference>
<dbReference type="GO" id="GO:0016209">
    <property type="term" value="F:antioxidant activity"/>
    <property type="evidence" value="ECO:0007669"/>
    <property type="project" value="InterPro"/>
</dbReference>
<feature type="transmembrane region" description="Helical" evidence="1">
    <location>
        <begin position="7"/>
        <end position="24"/>
    </location>
</feature>
<sequence length="167" mass="18632">MKSGKRFITFIAALFAVLFIVFLYRNATAPAYTELQFEDVDGEIHHFSDYAGKPILMIFWATDCPACVQELPELIALHEEYAAKGLVMLGVSLPHDTPSHIKAMREARGLPYTLVWDSEGEISSAFNNVRVTPTHYLISPEGKIVMRKIGVLDKDSVSAQLDRMGLS</sequence>
<dbReference type="AlphaFoldDB" id="A0A1E3GTE9"/>
<evidence type="ECO:0000313" key="3">
    <source>
        <dbReference type="EMBL" id="ODN67330.1"/>
    </source>
</evidence>
<gene>
    <name evidence="3" type="primary">resA_2</name>
    <name evidence="3" type="ORF">A9E74_01057</name>
</gene>
<dbReference type="SUPFAM" id="SSF52833">
    <property type="entry name" value="Thioredoxin-like"/>
    <property type="match status" value="1"/>
</dbReference>
<dbReference type="InterPro" id="IPR036249">
    <property type="entry name" value="Thioredoxin-like_sf"/>
</dbReference>
<comment type="caution">
    <text evidence="3">The sequence shown here is derived from an EMBL/GenBank/DDBJ whole genome shotgun (WGS) entry which is preliminary data.</text>
</comment>
<dbReference type="InterPro" id="IPR050553">
    <property type="entry name" value="Thioredoxin_ResA/DsbE_sf"/>
</dbReference>
<keyword evidence="4" id="KW-1185">Reference proteome</keyword>
<dbReference type="PATRIC" id="fig|291169.3.peg.1063"/>
<dbReference type="PROSITE" id="PS51352">
    <property type="entry name" value="THIOREDOXIN_2"/>
    <property type="match status" value="1"/>
</dbReference>
<evidence type="ECO:0000256" key="1">
    <source>
        <dbReference type="SAM" id="Phobius"/>
    </source>
</evidence>
<keyword evidence="1" id="KW-0812">Transmembrane</keyword>
<dbReference type="EMBL" id="MCRI01000007">
    <property type="protein sequence ID" value="ODN67330.1"/>
    <property type="molecule type" value="Genomic_DNA"/>
</dbReference>
<dbReference type="GO" id="GO:0016491">
    <property type="term" value="F:oxidoreductase activity"/>
    <property type="evidence" value="ECO:0007669"/>
    <property type="project" value="InterPro"/>
</dbReference>
<dbReference type="PANTHER" id="PTHR42852:SF17">
    <property type="entry name" value="THIOREDOXIN-LIKE PROTEIN HI_1115"/>
    <property type="match status" value="1"/>
</dbReference>
<reference evidence="3 4" key="1">
    <citation type="submission" date="2016-07" db="EMBL/GenBank/DDBJ databases">
        <title>Draft Genome Sequence of Methylophaga muralis Bur 1.</title>
        <authorList>
            <person name="Vasilenko O.V."/>
            <person name="Doronina N.V."/>
            <person name="Shmareva M.N."/>
            <person name="Tarlachkov S.V."/>
            <person name="Mustakhimov I."/>
            <person name="Trotsenko Y.A."/>
        </authorList>
    </citation>
    <scope>NUCLEOTIDE SEQUENCE [LARGE SCALE GENOMIC DNA]</scope>
    <source>
        <strain evidence="3 4">Bur 1</strain>
    </source>
</reference>
<keyword evidence="1" id="KW-0472">Membrane</keyword>
<dbReference type="CDD" id="cd02966">
    <property type="entry name" value="TlpA_like_family"/>
    <property type="match status" value="1"/>
</dbReference>
<dbReference type="InterPro" id="IPR000866">
    <property type="entry name" value="AhpC/TSA"/>
</dbReference>
<feature type="domain" description="Thioredoxin" evidence="2">
    <location>
        <begin position="23"/>
        <end position="166"/>
    </location>
</feature>
<dbReference type="RefSeq" id="WP_069295569.1">
    <property type="nucleotide sequence ID" value="NZ_MCRI01000007.1"/>
</dbReference>